<feature type="non-terminal residue" evidence="1">
    <location>
        <position position="1"/>
    </location>
</feature>
<gene>
    <name evidence="1" type="ORF">DERYTH_LOCUS28571</name>
</gene>
<dbReference type="EMBL" id="CAJVPY010072180">
    <property type="protein sequence ID" value="CAG8828877.1"/>
    <property type="molecule type" value="Genomic_DNA"/>
</dbReference>
<protein>
    <submittedName>
        <fullName evidence="1">22202_t:CDS:1</fullName>
    </submittedName>
</protein>
<accession>A0A9N9PKA1</accession>
<name>A0A9N9PKA1_9GLOM</name>
<organism evidence="1 2">
    <name type="scientific">Dentiscutata erythropus</name>
    <dbReference type="NCBI Taxonomy" id="1348616"/>
    <lineage>
        <taxon>Eukaryota</taxon>
        <taxon>Fungi</taxon>
        <taxon>Fungi incertae sedis</taxon>
        <taxon>Mucoromycota</taxon>
        <taxon>Glomeromycotina</taxon>
        <taxon>Glomeromycetes</taxon>
        <taxon>Diversisporales</taxon>
        <taxon>Gigasporaceae</taxon>
        <taxon>Dentiscutata</taxon>
    </lineage>
</organism>
<dbReference type="Proteomes" id="UP000789405">
    <property type="component" value="Unassembled WGS sequence"/>
</dbReference>
<dbReference type="AlphaFoldDB" id="A0A9N9PKA1"/>
<feature type="non-terminal residue" evidence="1">
    <location>
        <position position="64"/>
    </location>
</feature>
<evidence type="ECO:0000313" key="1">
    <source>
        <dbReference type="EMBL" id="CAG8828877.1"/>
    </source>
</evidence>
<comment type="caution">
    <text evidence="1">The sequence shown here is derived from an EMBL/GenBank/DDBJ whole genome shotgun (WGS) entry which is preliminary data.</text>
</comment>
<evidence type="ECO:0000313" key="2">
    <source>
        <dbReference type="Proteomes" id="UP000789405"/>
    </source>
</evidence>
<proteinExistence type="predicted"/>
<keyword evidence="2" id="KW-1185">Reference proteome</keyword>
<sequence>EKGHIATNCPHKKAGKYVAEARTKQIMQLRSSISHIPRQGTSRIFTRDKSDFPYSKERDKEIQI</sequence>
<reference evidence="1" key="1">
    <citation type="submission" date="2021-06" db="EMBL/GenBank/DDBJ databases">
        <authorList>
            <person name="Kallberg Y."/>
            <person name="Tangrot J."/>
            <person name="Rosling A."/>
        </authorList>
    </citation>
    <scope>NUCLEOTIDE SEQUENCE</scope>
    <source>
        <strain evidence="1">MA453B</strain>
    </source>
</reference>